<dbReference type="EMBL" id="AAFI02000013">
    <property type="protein sequence ID" value="EAL69920.1"/>
    <property type="molecule type" value="Genomic_DNA"/>
</dbReference>
<dbReference type="InParanoid" id="Q86I36"/>
<keyword evidence="2" id="KW-1185">Reference proteome</keyword>
<dbReference type="PaxDb" id="44689-DDB0231672"/>
<reference evidence="1 2" key="1">
    <citation type="journal article" date="2005" name="Nature">
        <title>The genome of the social amoeba Dictyostelium discoideum.</title>
        <authorList>
            <consortium name="The Dictyostelium discoideum Sequencing Consortium"/>
            <person name="Eichinger L."/>
            <person name="Pachebat J.A."/>
            <person name="Glockner G."/>
            <person name="Rajandream M.A."/>
            <person name="Sucgang R."/>
            <person name="Berriman M."/>
            <person name="Song J."/>
            <person name="Olsen R."/>
            <person name="Szafranski K."/>
            <person name="Xu Q."/>
            <person name="Tunggal B."/>
            <person name="Kummerfeld S."/>
            <person name="Madera M."/>
            <person name="Konfortov B.A."/>
            <person name="Rivero F."/>
            <person name="Bankier A.T."/>
            <person name="Lehmann R."/>
            <person name="Hamlin N."/>
            <person name="Davies R."/>
            <person name="Gaudet P."/>
            <person name="Fey P."/>
            <person name="Pilcher K."/>
            <person name="Chen G."/>
            <person name="Saunders D."/>
            <person name="Sodergren E."/>
            <person name="Davis P."/>
            <person name="Kerhornou A."/>
            <person name="Nie X."/>
            <person name="Hall N."/>
            <person name="Anjard C."/>
            <person name="Hemphill L."/>
            <person name="Bason N."/>
            <person name="Farbrother P."/>
            <person name="Desany B."/>
            <person name="Just E."/>
            <person name="Morio T."/>
            <person name="Rost R."/>
            <person name="Churcher C."/>
            <person name="Cooper J."/>
            <person name="Haydock S."/>
            <person name="van Driessche N."/>
            <person name="Cronin A."/>
            <person name="Goodhead I."/>
            <person name="Muzny D."/>
            <person name="Mourier T."/>
            <person name="Pain A."/>
            <person name="Lu M."/>
            <person name="Harper D."/>
            <person name="Lindsay R."/>
            <person name="Hauser H."/>
            <person name="James K."/>
            <person name="Quiles M."/>
            <person name="Madan Babu M."/>
            <person name="Saito T."/>
            <person name="Buchrieser C."/>
            <person name="Wardroper A."/>
            <person name="Felder M."/>
            <person name="Thangavelu M."/>
            <person name="Johnson D."/>
            <person name="Knights A."/>
            <person name="Loulseged H."/>
            <person name="Mungall K."/>
            <person name="Oliver K."/>
            <person name="Price C."/>
            <person name="Quail M.A."/>
            <person name="Urushihara H."/>
            <person name="Hernandez J."/>
            <person name="Rabbinowitsch E."/>
            <person name="Steffen D."/>
            <person name="Sanders M."/>
            <person name="Ma J."/>
            <person name="Kohara Y."/>
            <person name="Sharp S."/>
            <person name="Simmonds M."/>
            <person name="Spiegler S."/>
            <person name="Tivey A."/>
            <person name="Sugano S."/>
            <person name="White B."/>
            <person name="Walker D."/>
            <person name="Woodward J."/>
            <person name="Winckler T."/>
            <person name="Tanaka Y."/>
            <person name="Shaulsky G."/>
            <person name="Schleicher M."/>
            <person name="Weinstock G."/>
            <person name="Rosenthal A."/>
            <person name="Cox E.C."/>
            <person name="Chisholm R.L."/>
            <person name="Gibbs R."/>
            <person name="Loomis W.F."/>
            <person name="Platzer M."/>
            <person name="Kay R.R."/>
            <person name="Williams J."/>
            <person name="Dear P.H."/>
            <person name="Noegel A.A."/>
            <person name="Barrell B."/>
            <person name="Kuspa A."/>
        </authorList>
    </citation>
    <scope>NUCLEOTIDE SEQUENCE [LARGE SCALE GENOMIC DNA]</scope>
    <source>
        <strain evidence="1 2">AX4</strain>
    </source>
</reference>
<comment type="caution">
    <text evidence="1">The sequence shown here is derived from an EMBL/GenBank/DDBJ whole genome shotgun (WGS) entry which is preliminary data.</text>
</comment>
<name>Q86I36_DICDI</name>
<evidence type="ECO:0000313" key="1">
    <source>
        <dbReference type="EMBL" id="EAL69920.1"/>
    </source>
</evidence>
<accession>Q86I36</accession>
<dbReference type="Gene3D" id="3.40.1180.10">
    <property type="entry name" value="Decaprenyl diphosphate synthase-like"/>
    <property type="match status" value="1"/>
</dbReference>
<dbReference type="GeneID" id="8619850"/>
<dbReference type="Proteomes" id="UP000002195">
    <property type="component" value="Unassembled WGS sequence"/>
</dbReference>
<dbReference type="GO" id="GO:0016765">
    <property type="term" value="F:transferase activity, transferring alkyl or aryl (other than methyl) groups"/>
    <property type="evidence" value="ECO:0007669"/>
    <property type="project" value="InterPro"/>
</dbReference>
<organism evidence="1 2">
    <name type="scientific">Dictyostelium discoideum</name>
    <name type="common">Social amoeba</name>
    <dbReference type="NCBI Taxonomy" id="44689"/>
    <lineage>
        <taxon>Eukaryota</taxon>
        <taxon>Amoebozoa</taxon>
        <taxon>Evosea</taxon>
        <taxon>Eumycetozoa</taxon>
        <taxon>Dictyostelia</taxon>
        <taxon>Dictyosteliales</taxon>
        <taxon>Dictyosteliaceae</taxon>
        <taxon>Dictyostelium</taxon>
    </lineage>
</organism>
<dbReference type="AlphaFoldDB" id="Q86I36"/>
<sequence>MVTSFENFNKLSDKEISEIVIEKLSGNNTIVYAFDGSTFKLNSNNENDMENIDQCSTAMAPNVSINKLLYDLVMMCQHGIKTICVPMWCDKIEDKSSDYLSYFIQYLQGLSELLENEQLVKMYKETNIRVIFYGDFKLLLKHCNALELLNKFELIMEQTKNNTNHTILLGTNIEEPSETIINNIISFYNLNGNVKPTSIDLIKQYYGVMVDQVSLYLGSHKFTTQGRPILICDKGNEDLYYSIGSHEYLSKNGFRKVLFDKLFCRKVANAKEYQLKIHDIKMMKQFYLNNCENVMGVGNVNPNGNYWYPDPQVILPSVDGAN</sequence>
<dbReference type="RefSeq" id="XP_643805.1">
    <property type="nucleotide sequence ID" value="XM_638713.1"/>
</dbReference>
<protein>
    <submittedName>
        <fullName evidence="1">Uncharacterized protein</fullName>
    </submittedName>
</protein>
<dbReference type="dictyBase" id="DDB_G0275279"/>
<evidence type="ECO:0000313" key="2">
    <source>
        <dbReference type="Proteomes" id="UP000002195"/>
    </source>
</evidence>
<proteinExistence type="predicted"/>
<dbReference type="InterPro" id="IPR036424">
    <property type="entry name" value="UPP_synth-like_sf"/>
</dbReference>
<dbReference type="PhylomeDB" id="Q86I36"/>
<dbReference type="VEuPathDB" id="AmoebaDB:DDB_G0275279"/>
<accession>Q554A6</accession>
<dbReference type="KEGG" id="ddi:DDB_G0275279"/>
<gene>
    <name evidence="1" type="ORF">DDB_G0275279</name>
</gene>
<dbReference type="SMR" id="Q86I36"/>
<dbReference type="HOGENOM" id="CLU_864427_0_0_1"/>
<dbReference type="STRING" id="44689.Q86I36"/>